<proteinExistence type="predicted"/>
<evidence type="ECO:0000313" key="1">
    <source>
        <dbReference type="EMBL" id="QGY46399.1"/>
    </source>
</evidence>
<name>A0A6I6JYI3_9BACT</name>
<sequence length="98" mass="10974">MAQLHIIQSIAMTVNFASGSIPVTGQTATHHFCSPSIYLSGWRTDFIPNCRDSKLCFELLISFHVTQNRLPARGEKQAPKSLLFDKDCNNDCVMVPDF</sequence>
<reference evidence="1 2" key="1">
    <citation type="submission" date="2019-11" db="EMBL/GenBank/DDBJ databases">
        <authorList>
            <person name="Zheng R.K."/>
            <person name="Sun C.M."/>
        </authorList>
    </citation>
    <scope>NUCLEOTIDE SEQUENCE [LARGE SCALE GENOMIC DNA]</scope>
    <source>
        <strain evidence="1 2">WC007</strain>
    </source>
</reference>
<dbReference type="RefSeq" id="WP_158869533.1">
    <property type="nucleotide sequence ID" value="NZ_CP046401.1"/>
</dbReference>
<dbReference type="EMBL" id="CP046401">
    <property type="protein sequence ID" value="QGY46399.1"/>
    <property type="molecule type" value="Genomic_DNA"/>
</dbReference>
<protein>
    <submittedName>
        <fullName evidence="1">Uncharacterized protein</fullName>
    </submittedName>
</protein>
<keyword evidence="2" id="KW-1185">Reference proteome</keyword>
<organism evidence="1 2">
    <name type="scientific">Maribellus comscasis</name>
    <dbReference type="NCBI Taxonomy" id="2681766"/>
    <lineage>
        <taxon>Bacteria</taxon>
        <taxon>Pseudomonadati</taxon>
        <taxon>Bacteroidota</taxon>
        <taxon>Bacteroidia</taxon>
        <taxon>Marinilabiliales</taxon>
        <taxon>Prolixibacteraceae</taxon>
        <taxon>Maribellus</taxon>
    </lineage>
</organism>
<dbReference type="KEGG" id="mcos:GM418_22870"/>
<dbReference type="AlphaFoldDB" id="A0A6I6JYI3"/>
<gene>
    <name evidence="1" type="ORF">GM418_22870</name>
</gene>
<accession>A0A6I6JYI3</accession>
<evidence type="ECO:0000313" key="2">
    <source>
        <dbReference type="Proteomes" id="UP000428260"/>
    </source>
</evidence>
<dbReference type="Proteomes" id="UP000428260">
    <property type="component" value="Chromosome"/>
</dbReference>